<dbReference type="AlphaFoldDB" id="A0A6V7TUW7"/>
<feature type="transmembrane region" description="Helical" evidence="1">
    <location>
        <begin position="29"/>
        <end position="47"/>
    </location>
</feature>
<dbReference type="Proteomes" id="UP000580250">
    <property type="component" value="Unassembled WGS sequence"/>
</dbReference>
<evidence type="ECO:0000313" key="3">
    <source>
        <dbReference type="Proteomes" id="UP000580250"/>
    </source>
</evidence>
<keyword evidence="1" id="KW-1133">Transmembrane helix</keyword>
<accession>A0A6V7TUW7</accession>
<dbReference type="EMBL" id="CAJEWN010000013">
    <property type="protein sequence ID" value="CAD2133599.1"/>
    <property type="molecule type" value="Genomic_DNA"/>
</dbReference>
<evidence type="ECO:0000313" key="2">
    <source>
        <dbReference type="EMBL" id="CAD2133599.1"/>
    </source>
</evidence>
<protein>
    <submittedName>
        <fullName evidence="2">Uncharacterized protein</fullName>
    </submittedName>
</protein>
<keyword evidence="1" id="KW-0472">Membrane</keyword>
<gene>
    <name evidence="2" type="ORF">MENT_LOCUS4096</name>
</gene>
<evidence type="ECO:0000256" key="1">
    <source>
        <dbReference type="SAM" id="Phobius"/>
    </source>
</evidence>
<proteinExistence type="predicted"/>
<comment type="caution">
    <text evidence="2">The sequence shown here is derived from an EMBL/GenBank/DDBJ whole genome shotgun (WGS) entry which is preliminary data.</text>
</comment>
<organism evidence="2 3">
    <name type="scientific">Meloidogyne enterolobii</name>
    <name type="common">Root-knot nematode worm</name>
    <name type="synonym">Meloidogyne mayaguensis</name>
    <dbReference type="NCBI Taxonomy" id="390850"/>
    <lineage>
        <taxon>Eukaryota</taxon>
        <taxon>Metazoa</taxon>
        <taxon>Ecdysozoa</taxon>
        <taxon>Nematoda</taxon>
        <taxon>Chromadorea</taxon>
        <taxon>Rhabditida</taxon>
        <taxon>Tylenchina</taxon>
        <taxon>Tylenchomorpha</taxon>
        <taxon>Tylenchoidea</taxon>
        <taxon>Meloidogynidae</taxon>
        <taxon>Meloidogyninae</taxon>
        <taxon>Meloidogyne</taxon>
    </lineage>
</organism>
<keyword evidence="1" id="KW-0812">Transmembrane</keyword>
<name>A0A6V7TUW7_MELEN</name>
<reference evidence="2 3" key="1">
    <citation type="submission" date="2020-08" db="EMBL/GenBank/DDBJ databases">
        <authorList>
            <person name="Koutsovoulos G."/>
            <person name="Danchin GJ E."/>
        </authorList>
    </citation>
    <scope>NUCLEOTIDE SEQUENCE [LARGE SCALE GENOMIC DNA]</scope>
</reference>
<sequence>MLVMLDDIIDIINNNKRKKQSKTTTTLQIIVQAFLSTVCLLLAIPAVQLRQKRLPIITQKLTDIQIFLQNYANLERILTTIIIMIVWNENVGYKNYLFRKRSDFFDDKN</sequence>